<comment type="caution">
    <text evidence="1">The sequence shown here is derived from an EMBL/GenBank/DDBJ whole genome shotgun (WGS) entry which is preliminary data.</text>
</comment>
<accession>A0ABS4G0B4</accession>
<keyword evidence="2" id="KW-1185">Reference proteome</keyword>
<dbReference type="Proteomes" id="UP001519271">
    <property type="component" value="Unassembled WGS sequence"/>
</dbReference>
<protein>
    <submittedName>
        <fullName evidence="1">Uncharacterized protein</fullName>
    </submittedName>
</protein>
<proteinExistence type="predicted"/>
<sequence length="130" mass="14354">MFDDPRGPIEHYSWGRFLVQGEEHSGSGNDRKGKGKDIMIISGDVRRWKERHGHILTESMVERVLDCGCDVLVIGNGADGALEVPDTVIDYLNDNGVARVMVLKTPDACRAYNELFRNGLDVALLAHGTC</sequence>
<dbReference type="InterPro" id="IPR007523">
    <property type="entry name" value="NDUFAF3/AAMDC"/>
</dbReference>
<dbReference type="EMBL" id="JAGGKC010000002">
    <property type="protein sequence ID" value="MBP1917977.1"/>
    <property type="molecule type" value="Genomic_DNA"/>
</dbReference>
<organism evidence="1 2">
    <name type="scientific">Youngiibacter multivorans</name>
    <dbReference type="NCBI Taxonomy" id="937251"/>
    <lineage>
        <taxon>Bacteria</taxon>
        <taxon>Bacillati</taxon>
        <taxon>Bacillota</taxon>
        <taxon>Clostridia</taxon>
        <taxon>Eubacteriales</taxon>
        <taxon>Clostridiaceae</taxon>
        <taxon>Youngiibacter</taxon>
    </lineage>
</organism>
<dbReference type="PANTHER" id="PTHR15811:SF5">
    <property type="entry name" value="MTH938 DOMAIN-CONTAINING PROTEIN"/>
    <property type="match status" value="1"/>
</dbReference>
<reference evidence="1 2" key="1">
    <citation type="submission" date="2021-03" db="EMBL/GenBank/DDBJ databases">
        <title>Genomic Encyclopedia of Type Strains, Phase IV (KMG-IV): sequencing the most valuable type-strain genomes for metagenomic binning, comparative biology and taxonomic classification.</title>
        <authorList>
            <person name="Goeker M."/>
        </authorList>
    </citation>
    <scope>NUCLEOTIDE SEQUENCE [LARGE SCALE GENOMIC DNA]</scope>
    <source>
        <strain evidence="1 2">DSM 6139</strain>
    </source>
</reference>
<dbReference type="RefSeq" id="WP_209458221.1">
    <property type="nucleotide sequence ID" value="NZ_JAGGKC010000002.1"/>
</dbReference>
<dbReference type="Pfam" id="PF04430">
    <property type="entry name" value="DUF498"/>
    <property type="match status" value="1"/>
</dbReference>
<dbReference type="SUPFAM" id="SSF64076">
    <property type="entry name" value="MTH938-like"/>
    <property type="match status" value="1"/>
</dbReference>
<gene>
    <name evidence="1" type="ORF">J2Z34_000448</name>
</gene>
<dbReference type="PANTHER" id="PTHR15811">
    <property type="entry name" value="MTH938 DOMAIN-CONTAINING PROTEIN"/>
    <property type="match status" value="1"/>
</dbReference>
<dbReference type="Gene3D" id="3.40.1230.10">
    <property type="entry name" value="MTH938-like"/>
    <property type="match status" value="1"/>
</dbReference>
<evidence type="ECO:0000313" key="1">
    <source>
        <dbReference type="EMBL" id="MBP1917977.1"/>
    </source>
</evidence>
<dbReference type="InterPro" id="IPR036748">
    <property type="entry name" value="MTH938-like_sf"/>
</dbReference>
<evidence type="ECO:0000313" key="2">
    <source>
        <dbReference type="Proteomes" id="UP001519271"/>
    </source>
</evidence>
<name>A0ABS4G0B4_9CLOT</name>